<dbReference type="GO" id="GO:0006281">
    <property type="term" value="P:DNA repair"/>
    <property type="evidence" value="ECO:0007669"/>
    <property type="project" value="UniProtKB-UniRule"/>
</dbReference>
<dbReference type="PROSITE" id="PS50162">
    <property type="entry name" value="RECA_2"/>
    <property type="match status" value="1"/>
</dbReference>
<dbReference type="AlphaFoldDB" id="D5EDA5"/>
<evidence type="ECO:0000259" key="12">
    <source>
        <dbReference type="PROSITE" id="PS50163"/>
    </source>
</evidence>
<dbReference type="SUPFAM" id="SSF54752">
    <property type="entry name" value="RecA protein, C-terminal domain"/>
    <property type="match status" value="1"/>
</dbReference>
<dbReference type="CDD" id="cd00983">
    <property type="entry name" value="RecA"/>
    <property type="match status" value="1"/>
</dbReference>
<dbReference type="PRINTS" id="PR00142">
    <property type="entry name" value="RECA"/>
</dbReference>
<dbReference type="PROSITE" id="PS50163">
    <property type="entry name" value="RECA_3"/>
    <property type="match status" value="1"/>
</dbReference>
<keyword evidence="3 7" id="KW-0547">Nucleotide-binding</keyword>
<dbReference type="EMBL" id="CP001997">
    <property type="protein sequence ID" value="ADE56537.1"/>
    <property type="molecule type" value="Genomic_DNA"/>
</dbReference>
<name>D5EDA5_AMICL</name>
<evidence type="ECO:0000256" key="5">
    <source>
        <dbReference type="ARBA" id="ARBA00023125"/>
    </source>
</evidence>
<dbReference type="HOGENOM" id="CLU_040469_3_2_0"/>
<evidence type="ECO:0000256" key="2">
    <source>
        <dbReference type="ARBA" id="ARBA00015553"/>
    </source>
</evidence>
<feature type="domain" description="RecA family profile 1" evidence="11">
    <location>
        <begin position="40"/>
        <end position="199"/>
    </location>
</feature>
<accession>D5EDA5</accession>
<comment type="subcellular location">
    <subcellularLocation>
        <location evidence="7">Cytoplasm</location>
    </subcellularLocation>
</comment>
<keyword evidence="14" id="KW-1185">Reference proteome</keyword>
<dbReference type="InterPro" id="IPR023400">
    <property type="entry name" value="RecA_C_sf"/>
</dbReference>
<gene>
    <name evidence="7" type="primary">recA</name>
    <name evidence="13" type="ordered locus">Amico_0394</name>
</gene>
<dbReference type="GO" id="GO:0005829">
    <property type="term" value="C:cytosol"/>
    <property type="evidence" value="ECO:0007669"/>
    <property type="project" value="TreeGrafter"/>
</dbReference>
<evidence type="ECO:0000259" key="11">
    <source>
        <dbReference type="PROSITE" id="PS50162"/>
    </source>
</evidence>
<keyword evidence="6 7" id="KW-0233">DNA recombination</keyword>
<keyword evidence="5 7" id="KW-0238">DNA-binding</keyword>
<dbReference type="InterPro" id="IPR027417">
    <property type="entry name" value="P-loop_NTPase"/>
</dbReference>
<keyword evidence="7" id="KW-0963">Cytoplasm</keyword>
<dbReference type="InterPro" id="IPR020587">
    <property type="entry name" value="RecA_monomer-monomer_interface"/>
</dbReference>
<dbReference type="Pfam" id="PF21096">
    <property type="entry name" value="RecA_C"/>
    <property type="match status" value="1"/>
</dbReference>
<keyword evidence="7 8" id="KW-0234">DNA repair</keyword>
<dbReference type="PANTHER" id="PTHR45900:SF1">
    <property type="entry name" value="MITOCHONDRIAL DNA REPAIR PROTEIN RECA HOMOLOG-RELATED"/>
    <property type="match status" value="1"/>
</dbReference>
<dbReference type="InterPro" id="IPR049428">
    <property type="entry name" value="RecA-like_N"/>
</dbReference>
<dbReference type="HAMAP" id="MF_00268">
    <property type="entry name" value="RecA"/>
    <property type="match status" value="1"/>
</dbReference>
<keyword evidence="4 7" id="KW-0067">ATP-binding</keyword>
<evidence type="ECO:0000256" key="7">
    <source>
        <dbReference type="HAMAP-Rule" id="MF_00268"/>
    </source>
</evidence>
<evidence type="ECO:0000256" key="6">
    <source>
        <dbReference type="ARBA" id="ARBA00023172"/>
    </source>
</evidence>
<keyword evidence="7 9" id="KW-0227">DNA damage</keyword>
<evidence type="ECO:0000256" key="3">
    <source>
        <dbReference type="ARBA" id="ARBA00022741"/>
    </source>
</evidence>
<dbReference type="SUPFAM" id="SSF52540">
    <property type="entry name" value="P-loop containing nucleoside triphosphate hydrolases"/>
    <property type="match status" value="1"/>
</dbReference>
<dbReference type="InterPro" id="IPR003593">
    <property type="entry name" value="AAA+_ATPase"/>
</dbReference>
<dbReference type="SMART" id="SM00382">
    <property type="entry name" value="AAA"/>
    <property type="match status" value="1"/>
</dbReference>
<dbReference type="GO" id="GO:0006310">
    <property type="term" value="P:DNA recombination"/>
    <property type="evidence" value="ECO:0007669"/>
    <property type="project" value="UniProtKB-UniRule"/>
</dbReference>
<evidence type="ECO:0000256" key="9">
    <source>
        <dbReference type="RuleBase" id="RU004527"/>
    </source>
</evidence>
<dbReference type="KEGG" id="aco:Amico_0394"/>
<dbReference type="FunFam" id="3.40.50.300:FF:000087">
    <property type="entry name" value="Recombinase RecA"/>
    <property type="match status" value="1"/>
</dbReference>
<comment type="caution">
    <text evidence="7">Lacks conserved residue(s) required for the propagation of feature annotation.</text>
</comment>
<comment type="similarity">
    <text evidence="1 7 9">Belongs to the RecA family.</text>
</comment>
<dbReference type="GO" id="GO:0009432">
    <property type="term" value="P:SOS response"/>
    <property type="evidence" value="ECO:0007669"/>
    <property type="project" value="UniProtKB-UniRule"/>
</dbReference>
<dbReference type="GO" id="GO:0003697">
    <property type="term" value="F:single-stranded DNA binding"/>
    <property type="evidence" value="ECO:0007669"/>
    <property type="project" value="UniProtKB-UniRule"/>
</dbReference>
<comment type="function">
    <text evidence="7">Can catalyze the hydrolysis of ATP in the presence of single-stranded DNA, the ATP-dependent uptake of single-stranded DNA by duplex DNA, and the ATP-dependent hybridization of homologous single-stranded DNAs. It interacts with LexA causing its activation and leading to its autocatalytic cleavage.</text>
</comment>
<evidence type="ECO:0000313" key="13">
    <source>
        <dbReference type="EMBL" id="ADE56537.1"/>
    </source>
</evidence>
<dbReference type="Pfam" id="PF00154">
    <property type="entry name" value="RecA_N"/>
    <property type="match status" value="1"/>
</dbReference>
<feature type="region of interest" description="Disordered" evidence="10">
    <location>
        <begin position="343"/>
        <end position="370"/>
    </location>
</feature>
<evidence type="ECO:0000256" key="4">
    <source>
        <dbReference type="ARBA" id="ARBA00022840"/>
    </source>
</evidence>
<feature type="domain" description="RecA family profile 2" evidence="12">
    <location>
        <begin position="206"/>
        <end position="279"/>
    </location>
</feature>
<evidence type="ECO:0000313" key="14">
    <source>
        <dbReference type="Proteomes" id="UP000002366"/>
    </source>
</evidence>
<evidence type="ECO:0000256" key="10">
    <source>
        <dbReference type="SAM" id="MobiDB-lite"/>
    </source>
</evidence>
<dbReference type="GO" id="GO:0005524">
    <property type="term" value="F:ATP binding"/>
    <property type="evidence" value="ECO:0007669"/>
    <property type="project" value="UniProtKB-UniRule"/>
</dbReference>
<dbReference type="STRING" id="572547.Amico_0394"/>
<protein>
    <recommendedName>
        <fullName evidence="2 7">Protein RecA</fullName>
    </recommendedName>
    <alternativeName>
        <fullName evidence="7 8">Recombinase A</fullName>
    </alternativeName>
</protein>
<keyword evidence="7 8" id="KW-0742">SOS response</keyword>
<dbReference type="InterPro" id="IPR013765">
    <property type="entry name" value="DNA_recomb/repair_RecA"/>
</dbReference>
<dbReference type="eggNOG" id="COG0468">
    <property type="taxonomic scope" value="Bacteria"/>
</dbReference>
<evidence type="ECO:0000256" key="1">
    <source>
        <dbReference type="ARBA" id="ARBA00009391"/>
    </source>
</evidence>
<dbReference type="PANTHER" id="PTHR45900">
    <property type="entry name" value="RECA"/>
    <property type="match status" value="1"/>
</dbReference>
<dbReference type="RefSeq" id="WP_013047803.1">
    <property type="nucleotide sequence ID" value="NC_014011.1"/>
</dbReference>
<dbReference type="InterPro" id="IPR020588">
    <property type="entry name" value="RecA_ATP-bd"/>
</dbReference>
<sequence length="370" mass="39759">MAKKKNPQTREDILELAIDDIRSKFGEGSIMRLGDPFKVQVEVISTGILPLDVALGIGGLPKGRIVEIFGPEGSGKTTVALHGIAEAQKAGGIAAFIDAEHALDPRLAASLGVDVQSLYVAQPDSGEQALYVLDTLVRSGAVDLVVVDSVAALTPQAEIDGKIGDSQLGLQARLMSYALRRLTSAISRSNCVVVFINQLRAKISTGYSSGPQETTTGGRALKFYSSVRVEVKRGKSINKGEDAIGHELWMKVVKNKQAPPFRTAHASLIYGKGVPKGMSLLDMAIDLEVMKKKGSWLAYKGETIGQGKDNVAQYLEDHPELMEELTTEIMSKVAEGLGFVLGEDEDDDGGNIEKEEDLPIEEGILELDEE</sequence>
<dbReference type="OrthoDB" id="9776733at2"/>
<evidence type="ECO:0000256" key="8">
    <source>
        <dbReference type="RuleBase" id="RU000526"/>
    </source>
</evidence>
<dbReference type="GO" id="GO:0003684">
    <property type="term" value="F:damaged DNA binding"/>
    <property type="evidence" value="ECO:0007669"/>
    <property type="project" value="UniProtKB-UniRule"/>
</dbReference>
<dbReference type="InterPro" id="IPR020584">
    <property type="entry name" value="DNA_recomb/repair_RecA_CS"/>
</dbReference>
<organism evidence="13 14">
    <name type="scientific">Aminobacterium colombiense (strain DSM 12261 / ALA-1)</name>
    <dbReference type="NCBI Taxonomy" id="572547"/>
    <lineage>
        <taxon>Bacteria</taxon>
        <taxon>Thermotogati</taxon>
        <taxon>Synergistota</taxon>
        <taxon>Synergistia</taxon>
        <taxon>Synergistales</taxon>
        <taxon>Aminobacteriaceae</taxon>
        <taxon>Aminobacterium</taxon>
    </lineage>
</organism>
<dbReference type="NCBIfam" id="TIGR02012">
    <property type="entry name" value="tigrfam_recA"/>
    <property type="match status" value="1"/>
</dbReference>
<dbReference type="Gene3D" id="3.40.50.300">
    <property type="entry name" value="P-loop containing nucleotide triphosphate hydrolases"/>
    <property type="match status" value="1"/>
</dbReference>
<dbReference type="Proteomes" id="UP000002366">
    <property type="component" value="Chromosome"/>
</dbReference>
<dbReference type="GO" id="GO:0140664">
    <property type="term" value="F:ATP-dependent DNA damage sensor activity"/>
    <property type="evidence" value="ECO:0007669"/>
    <property type="project" value="InterPro"/>
</dbReference>
<dbReference type="InterPro" id="IPR049261">
    <property type="entry name" value="RecA-like_C"/>
</dbReference>
<proteinExistence type="inferred from homology"/>
<reference evidence="13 14" key="1">
    <citation type="journal article" date="2010" name="Stand. Genomic Sci.">
        <title>Complete genome sequence of Aminobacterium colombiense type strain (ALA-1).</title>
        <authorList>
            <person name="Chertkov O."/>
            <person name="Sikorski J."/>
            <person name="Brambilla E."/>
            <person name="Lapidus A."/>
            <person name="Copeland A."/>
            <person name="Glavina Del Rio T."/>
            <person name="Nolan M."/>
            <person name="Lucas S."/>
            <person name="Tice H."/>
            <person name="Cheng J.F."/>
            <person name="Han C."/>
            <person name="Detter J.C."/>
            <person name="Bruce D."/>
            <person name="Tapia R."/>
            <person name="Goodwin L."/>
            <person name="Pitluck S."/>
            <person name="Liolios K."/>
            <person name="Ivanova N."/>
            <person name="Mavromatis K."/>
            <person name="Ovchinnikova G."/>
            <person name="Pati A."/>
            <person name="Chen A."/>
            <person name="Palaniappan K."/>
            <person name="Land M."/>
            <person name="Hauser L."/>
            <person name="Chang Y.J."/>
            <person name="Jeffries C.D."/>
            <person name="Spring S."/>
            <person name="Rohde M."/>
            <person name="Goker M."/>
            <person name="Bristow J."/>
            <person name="Eisen J.A."/>
            <person name="Markowitz V."/>
            <person name="Hugenholtz P."/>
            <person name="Kyrpides N.C."/>
            <person name="Klenk H.P."/>
        </authorList>
    </citation>
    <scope>NUCLEOTIDE SEQUENCE [LARGE SCALE GENOMIC DNA]</scope>
    <source>
        <strain evidence="14">DSM 12261 / ALA-1</strain>
    </source>
</reference>
<dbReference type="PROSITE" id="PS00321">
    <property type="entry name" value="RECA_1"/>
    <property type="match status" value="1"/>
</dbReference>